<sequence>MSWRFFARILLWIAAIAVVVLLALLIVVDEAFKPGTPLSRFQQRIERARITTVLDRPQVLDGILFPARTEIVWETPSHRRVASARLRSPADILGVRATYLRRIAEGGWIVGVAEATEIDGWPCAKGEVELTAAGQLWDCELLGTPSWQGWPLPEHTGVRPRPDIHQVWLTLPFASPLDMPLEAPVVGKLPWIIALNDDGSPFGATYADEAPYRVANQELSGDVKWEYDPATNGMGRQRPPVAVSGFVHEGGVRRHVVLPWPGSTTSERGEGR</sequence>
<accession>A0A502FU01</accession>
<dbReference type="AlphaFoldDB" id="A0A502FU01"/>
<dbReference type="EMBL" id="RCZP01000020">
    <property type="protein sequence ID" value="TPG52453.1"/>
    <property type="molecule type" value="Genomic_DNA"/>
</dbReference>
<keyword evidence="2" id="KW-1185">Reference proteome</keyword>
<name>A0A502FU01_9PROT</name>
<dbReference type="Proteomes" id="UP000317078">
    <property type="component" value="Unassembled WGS sequence"/>
</dbReference>
<dbReference type="OrthoDB" id="7992117at2"/>
<protein>
    <submittedName>
        <fullName evidence="1">Uncharacterized protein</fullName>
    </submittedName>
</protein>
<evidence type="ECO:0000313" key="1">
    <source>
        <dbReference type="EMBL" id="TPG52453.1"/>
    </source>
</evidence>
<comment type="caution">
    <text evidence="1">The sequence shown here is derived from an EMBL/GenBank/DDBJ whole genome shotgun (WGS) entry which is preliminary data.</text>
</comment>
<reference evidence="1 2" key="1">
    <citation type="journal article" date="2019" name="Environ. Microbiol.">
        <title>Species interactions and distinct microbial communities in high Arctic permafrost affected cryosols are associated with the CH4 and CO2 gas fluxes.</title>
        <authorList>
            <person name="Altshuler I."/>
            <person name="Hamel J."/>
            <person name="Turney S."/>
            <person name="Magnuson E."/>
            <person name="Levesque R."/>
            <person name="Greer C."/>
            <person name="Whyte L.G."/>
        </authorList>
    </citation>
    <scope>NUCLEOTIDE SEQUENCE [LARGE SCALE GENOMIC DNA]</scope>
    <source>
        <strain evidence="1 2">S9.3B</strain>
    </source>
</reference>
<proteinExistence type="predicted"/>
<organism evidence="1 2">
    <name type="scientific">Muricoccus nepalensis</name>
    <dbReference type="NCBI Taxonomy" id="1854500"/>
    <lineage>
        <taxon>Bacteria</taxon>
        <taxon>Pseudomonadati</taxon>
        <taxon>Pseudomonadota</taxon>
        <taxon>Alphaproteobacteria</taxon>
        <taxon>Acetobacterales</taxon>
        <taxon>Roseomonadaceae</taxon>
        <taxon>Muricoccus</taxon>
    </lineage>
</organism>
<evidence type="ECO:0000313" key="2">
    <source>
        <dbReference type="Proteomes" id="UP000317078"/>
    </source>
</evidence>
<dbReference type="RefSeq" id="WP_140885107.1">
    <property type="nucleotide sequence ID" value="NZ_RCZP01000020.1"/>
</dbReference>
<gene>
    <name evidence="1" type="ORF">EAH89_17965</name>
</gene>